<keyword evidence="2" id="KW-1185">Reference proteome</keyword>
<proteinExistence type="predicted"/>
<comment type="caution">
    <text evidence="1">The sequence shown here is derived from an EMBL/GenBank/DDBJ whole genome shotgun (WGS) entry which is preliminary data.</text>
</comment>
<evidence type="ECO:0000313" key="2">
    <source>
        <dbReference type="Proteomes" id="UP001165960"/>
    </source>
</evidence>
<accession>A0ACC2TN56</accession>
<protein>
    <submittedName>
        <fullName evidence="1">Uncharacterized protein</fullName>
    </submittedName>
</protein>
<dbReference type="EMBL" id="QTSX02002327">
    <property type="protein sequence ID" value="KAJ9076078.1"/>
    <property type="molecule type" value="Genomic_DNA"/>
</dbReference>
<gene>
    <name evidence="1" type="ORF">DSO57_1029658</name>
</gene>
<name>A0ACC2TN56_9FUNG</name>
<reference evidence="1" key="1">
    <citation type="submission" date="2022-04" db="EMBL/GenBank/DDBJ databases">
        <title>Genome of the entomopathogenic fungus Entomophthora muscae.</title>
        <authorList>
            <person name="Elya C."/>
            <person name="Lovett B.R."/>
            <person name="Lee E."/>
            <person name="Macias A.M."/>
            <person name="Hajek A.E."/>
            <person name="De Bivort B.L."/>
            <person name="Kasson M.T."/>
            <person name="De Fine Licht H.H."/>
            <person name="Stajich J.E."/>
        </authorList>
    </citation>
    <scope>NUCLEOTIDE SEQUENCE</scope>
    <source>
        <strain evidence="1">Berkeley</strain>
    </source>
</reference>
<organism evidence="1 2">
    <name type="scientific">Entomophthora muscae</name>
    <dbReference type="NCBI Taxonomy" id="34485"/>
    <lineage>
        <taxon>Eukaryota</taxon>
        <taxon>Fungi</taxon>
        <taxon>Fungi incertae sedis</taxon>
        <taxon>Zoopagomycota</taxon>
        <taxon>Entomophthoromycotina</taxon>
        <taxon>Entomophthoromycetes</taxon>
        <taxon>Entomophthorales</taxon>
        <taxon>Entomophthoraceae</taxon>
        <taxon>Entomophthora</taxon>
    </lineage>
</organism>
<sequence>MAFTKKSSACSTCRRRKVKCVQTSQAKCVSCLKRKDLCSFEVPTQPKPFRLPPISTLLKLHPDPRCDQLLALLHQQTARWRLHLNVPSLVMSFFDKAGPNNIYFPIDVIFELFAETQEPEILPVILSVMEHHVCPSEASINSFHKSLSSLQEPKYKLLVASVSILPIDSLTLLSKNAFQTNRNI</sequence>
<evidence type="ECO:0000313" key="1">
    <source>
        <dbReference type="EMBL" id="KAJ9076078.1"/>
    </source>
</evidence>
<dbReference type="Proteomes" id="UP001165960">
    <property type="component" value="Unassembled WGS sequence"/>
</dbReference>